<proteinExistence type="predicted"/>
<name>A0A3S4U5M3_9ACTN</name>
<evidence type="ECO:0000313" key="2">
    <source>
        <dbReference type="EMBL" id="VEH70192.1"/>
    </source>
</evidence>
<protein>
    <submittedName>
        <fullName evidence="2">Protein of uncharacterized function (DUF3710)</fullName>
    </submittedName>
</protein>
<accession>A0A3S4U5M3</accession>
<dbReference type="InterPro" id="IPR022183">
    <property type="entry name" value="DUF3710"/>
</dbReference>
<dbReference type="Proteomes" id="UP000273044">
    <property type="component" value="Chromosome"/>
</dbReference>
<dbReference type="Pfam" id="PF12502">
    <property type="entry name" value="DUF3710"/>
    <property type="match status" value="1"/>
</dbReference>
<dbReference type="GeneID" id="64406953"/>
<evidence type="ECO:0000256" key="1">
    <source>
        <dbReference type="SAM" id="MobiDB-lite"/>
    </source>
</evidence>
<feature type="compositionally biased region" description="Basic and acidic residues" evidence="1">
    <location>
        <begin position="1"/>
        <end position="10"/>
    </location>
</feature>
<evidence type="ECO:0000313" key="3">
    <source>
        <dbReference type="Proteomes" id="UP000273044"/>
    </source>
</evidence>
<dbReference type="AlphaFoldDB" id="A0A3S4U5M3"/>
<keyword evidence="3" id="KW-1185">Reference proteome</keyword>
<feature type="region of interest" description="Disordered" evidence="1">
    <location>
        <begin position="1"/>
        <end position="27"/>
    </location>
</feature>
<feature type="compositionally biased region" description="Acidic residues" evidence="1">
    <location>
        <begin position="11"/>
        <end position="27"/>
    </location>
</feature>
<organism evidence="2 3">
    <name type="scientific">Arachnia propionica</name>
    <dbReference type="NCBI Taxonomy" id="1750"/>
    <lineage>
        <taxon>Bacteria</taxon>
        <taxon>Bacillati</taxon>
        <taxon>Actinomycetota</taxon>
        <taxon>Actinomycetes</taxon>
        <taxon>Propionibacteriales</taxon>
        <taxon>Propionibacteriaceae</taxon>
        <taxon>Arachnia</taxon>
    </lineage>
</organism>
<gene>
    <name evidence="2" type="ORF">NCTC12967_01481</name>
</gene>
<dbReference type="EMBL" id="LR134406">
    <property type="protein sequence ID" value="VEH70192.1"/>
    <property type="molecule type" value="Genomic_DNA"/>
</dbReference>
<sequence length="230" mass="25566">MKPTDEKTVEETIDEETVEETDDDEEIVDEMTDEEKWAEIDELFDRYEGPFDIEEVDLDEDDVQRIDLGALVVTPFEEMQLQLQVDEPRQRVQSFLVGDGASAMEVALFAGPRRTSMLAEIREEIAAATEKEGGEITLLEGPFGVELRRQQPVTDAQGRRGTHVSRTWLVGGPGWVLRGIVFGRAALEPENEDASIALLECFGNLVVRRGTAPAAPGSLIPLTIPDLEQK</sequence>
<reference evidence="2 3" key="1">
    <citation type="submission" date="2018-12" db="EMBL/GenBank/DDBJ databases">
        <authorList>
            <consortium name="Pathogen Informatics"/>
        </authorList>
    </citation>
    <scope>NUCLEOTIDE SEQUENCE [LARGE SCALE GENOMIC DNA]</scope>
    <source>
        <strain evidence="2 3">NCTC12967</strain>
    </source>
</reference>
<dbReference type="RefSeq" id="WP_061786983.1">
    <property type="nucleotide sequence ID" value="NZ_CAURRE010000004.1"/>
</dbReference>